<evidence type="ECO:0000313" key="2">
    <source>
        <dbReference type="EMBL" id="OUS42688.1"/>
    </source>
</evidence>
<proteinExistence type="predicted"/>
<dbReference type="AlphaFoldDB" id="A0A1Y5I8F1"/>
<dbReference type="EMBL" id="KZ155785">
    <property type="protein sequence ID" value="OUS45839.1"/>
    <property type="molecule type" value="Genomic_DNA"/>
</dbReference>
<organism evidence="3">
    <name type="scientific">Ostreococcus tauri</name>
    <name type="common">Marine green alga</name>
    <dbReference type="NCBI Taxonomy" id="70448"/>
    <lineage>
        <taxon>Eukaryota</taxon>
        <taxon>Viridiplantae</taxon>
        <taxon>Chlorophyta</taxon>
        <taxon>Mamiellophyceae</taxon>
        <taxon>Mamiellales</taxon>
        <taxon>Bathycoccaceae</taxon>
        <taxon>Ostreococcus</taxon>
    </lineage>
</organism>
<reference evidence="3" key="1">
    <citation type="submission" date="2017-04" db="EMBL/GenBank/DDBJ databases">
        <title>Population genomics of picophytoplankton unveils novel chromosome hypervariability.</title>
        <authorList>
            <consortium name="DOE Joint Genome Institute"/>
            <person name="Blanc-Mathieu R."/>
            <person name="Krasovec M."/>
            <person name="Hebrard M."/>
            <person name="Yau S."/>
            <person name="Desgranges E."/>
            <person name="Martin J."/>
            <person name="Schackwitz W."/>
            <person name="Kuo A."/>
            <person name="Salin G."/>
            <person name="Donnadieu C."/>
            <person name="Desdevises Y."/>
            <person name="Sanchez-Ferandin S."/>
            <person name="Moreau H."/>
            <person name="Rivals E."/>
            <person name="Grigoriev I.V."/>
            <person name="Grimsley N."/>
            <person name="Eyre-Walker A."/>
            <person name="Piganeau G."/>
        </authorList>
    </citation>
    <scope>NUCLEOTIDE SEQUENCE [LARGE SCALE GENOMIC DNA]</scope>
    <source>
        <strain evidence="3">RCC 1115</strain>
    </source>
</reference>
<name>A0A1Y5I8F1_OSTTA</name>
<dbReference type="EMBL" id="KZ155774">
    <property type="protein sequence ID" value="OUS48679.1"/>
    <property type="molecule type" value="Genomic_DNA"/>
</dbReference>
<dbReference type="EMBL" id="KZ155839">
    <property type="protein sequence ID" value="OUS42099.1"/>
    <property type="molecule type" value="Genomic_DNA"/>
</dbReference>
<evidence type="ECO:0000313" key="1">
    <source>
        <dbReference type="EMBL" id="OUS42099.1"/>
    </source>
</evidence>
<evidence type="ECO:0000313" key="4">
    <source>
        <dbReference type="EMBL" id="OUS48679.1"/>
    </source>
</evidence>
<sequence>VATRAPIALIREYILGKLTSFPTSHRSSSLAQYRVVEVRTKIMNFRVNFLKNNGSSRW</sequence>
<gene>
    <name evidence="2" type="ORF">BE221DRAFT_62607</name>
    <name evidence="1" type="ORF">BE221DRAFT_64149</name>
    <name evidence="4" type="ORF">BE221DRAFT_68790</name>
    <name evidence="3" type="ORF">BE221DRAFT_75989</name>
</gene>
<accession>A0A1Y5I8F1</accession>
<dbReference type="Proteomes" id="UP000195557">
    <property type="component" value="Unassembled WGS sequence"/>
</dbReference>
<dbReference type="EMBL" id="KZ155838">
    <property type="protein sequence ID" value="OUS42688.1"/>
    <property type="molecule type" value="Genomic_DNA"/>
</dbReference>
<protein>
    <submittedName>
        <fullName evidence="3">Uncharacterized protein</fullName>
    </submittedName>
</protein>
<evidence type="ECO:0000313" key="3">
    <source>
        <dbReference type="EMBL" id="OUS45839.1"/>
    </source>
</evidence>
<feature type="non-terminal residue" evidence="3">
    <location>
        <position position="1"/>
    </location>
</feature>